<sequence>MATNIVPELLAEHNYPNWSACIRNYLLANDLWDIIEANFEPPGPKESEAEFRSWRRKNAAILHAIQVSCTSIKLSQIREIDSAKVCWDTLATIYKQQESEVEDDSDPVSRSPLSTIYEQSELEDEDEDEDDTGN</sequence>
<evidence type="ECO:0000313" key="2">
    <source>
        <dbReference type="EMBL" id="KDP25716.1"/>
    </source>
</evidence>
<dbReference type="EMBL" id="KK914983">
    <property type="protein sequence ID" value="KDP25716.1"/>
    <property type="molecule type" value="Genomic_DNA"/>
</dbReference>
<gene>
    <name evidence="2" type="ORF">JCGZ_23937</name>
</gene>
<dbReference type="AlphaFoldDB" id="A0A067JP54"/>
<feature type="region of interest" description="Disordered" evidence="1">
    <location>
        <begin position="97"/>
        <end position="134"/>
    </location>
</feature>
<proteinExistence type="predicted"/>
<evidence type="ECO:0000256" key="1">
    <source>
        <dbReference type="SAM" id="MobiDB-lite"/>
    </source>
</evidence>
<keyword evidence="3" id="KW-1185">Reference proteome</keyword>
<evidence type="ECO:0000313" key="3">
    <source>
        <dbReference type="Proteomes" id="UP000027138"/>
    </source>
</evidence>
<feature type="compositionally biased region" description="Acidic residues" evidence="1">
    <location>
        <begin position="120"/>
        <end position="134"/>
    </location>
</feature>
<name>A0A067JP54_JATCU</name>
<accession>A0A067JP54</accession>
<dbReference type="Proteomes" id="UP000027138">
    <property type="component" value="Unassembled WGS sequence"/>
</dbReference>
<reference evidence="2 3" key="1">
    <citation type="journal article" date="2014" name="PLoS ONE">
        <title>Global Analysis of Gene Expression Profiles in Physic Nut (Jatropha curcas L.) Seedlings Exposed to Salt Stress.</title>
        <authorList>
            <person name="Zhang L."/>
            <person name="Zhang C."/>
            <person name="Wu P."/>
            <person name="Chen Y."/>
            <person name="Li M."/>
            <person name="Jiang H."/>
            <person name="Wu G."/>
        </authorList>
    </citation>
    <scope>NUCLEOTIDE SEQUENCE [LARGE SCALE GENOMIC DNA]</scope>
    <source>
        <strain evidence="3">cv. GZQX0401</strain>
        <tissue evidence="2">Young leaves</tissue>
    </source>
</reference>
<dbReference type="Pfam" id="PF14223">
    <property type="entry name" value="Retrotran_gag_2"/>
    <property type="match status" value="1"/>
</dbReference>
<organism evidence="2 3">
    <name type="scientific">Jatropha curcas</name>
    <name type="common">Barbados nut</name>
    <dbReference type="NCBI Taxonomy" id="180498"/>
    <lineage>
        <taxon>Eukaryota</taxon>
        <taxon>Viridiplantae</taxon>
        <taxon>Streptophyta</taxon>
        <taxon>Embryophyta</taxon>
        <taxon>Tracheophyta</taxon>
        <taxon>Spermatophyta</taxon>
        <taxon>Magnoliopsida</taxon>
        <taxon>eudicotyledons</taxon>
        <taxon>Gunneridae</taxon>
        <taxon>Pentapetalae</taxon>
        <taxon>rosids</taxon>
        <taxon>fabids</taxon>
        <taxon>Malpighiales</taxon>
        <taxon>Euphorbiaceae</taxon>
        <taxon>Crotonoideae</taxon>
        <taxon>Jatropheae</taxon>
        <taxon>Jatropha</taxon>
    </lineage>
</organism>
<protein>
    <submittedName>
        <fullName evidence="2">Uncharacterized protein</fullName>
    </submittedName>
</protein>
<dbReference type="STRING" id="180498.A0A067JP54"/>
<dbReference type="OrthoDB" id="1626798at2759"/>